<dbReference type="Gene3D" id="1.10.760.10">
    <property type="entry name" value="Cytochrome c-like domain"/>
    <property type="match status" value="1"/>
</dbReference>
<name>A0ABV6D0W8_9SPHN</name>
<evidence type="ECO:0000313" key="3">
    <source>
        <dbReference type="Proteomes" id="UP001589798"/>
    </source>
</evidence>
<dbReference type="InterPro" id="IPR036909">
    <property type="entry name" value="Cyt_c-like_dom_sf"/>
</dbReference>
<accession>A0ABV6D0W8</accession>
<comment type="caution">
    <text evidence="2">The sequence shown here is derived from an EMBL/GenBank/DDBJ whole genome shotgun (WGS) entry which is preliminary data.</text>
</comment>
<reference evidence="2 3" key="1">
    <citation type="submission" date="2024-09" db="EMBL/GenBank/DDBJ databases">
        <authorList>
            <person name="Sun Q."/>
            <person name="Mori K."/>
        </authorList>
    </citation>
    <scope>NUCLEOTIDE SEQUENCE [LARGE SCALE GENOMIC DNA]</scope>
    <source>
        <strain evidence="2 3">CCM 7706</strain>
    </source>
</reference>
<evidence type="ECO:0000256" key="1">
    <source>
        <dbReference type="SAM" id="SignalP"/>
    </source>
</evidence>
<keyword evidence="3" id="KW-1185">Reference proteome</keyword>
<gene>
    <name evidence="2" type="ORF">ACFFJC_18730</name>
</gene>
<keyword evidence="1" id="KW-0732">Signal</keyword>
<feature type="chain" id="PRO_5045808700" evidence="1">
    <location>
        <begin position="28"/>
        <end position="132"/>
    </location>
</feature>
<organism evidence="2 3">
    <name type="scientific">Novosphingobium soli</name>
    <dbReference type="NCBI Taxonomy" id="574956"/>
    <lineage>
        <taxon>Bacteria</taxon>
        <taxon>Pseudomonadati</taxon>
        <taxon>Pseudomonadota</taxon>
        <taxon>Alphaproteobacteria</taxon>
        <taxon>Sphingomonadales</taxon>
        <taxon>Sphingomonadaceae</taxon>
        <taxon>Novosphingobium</taxon>
    </lineage>
</organism>
<dbReference type="RefSeq" id="WP_379488926.1">
    <property type="nucleotide sequence ID" value="NZ_JBHLWK010000025.1"/>
</dbReference>
<feature type="signal peptide" evidence="1">
    <location>
        <begin position="1"/>
        <end position="27"/>
    </location>
</feature>
<evidence type="ECO:0000313" key="2">
    <source>
        <dbReference type="EMBL" id="MFC0206306.1"/>
    </source>
</evidence>
<dbReference type="Proteomes" id="UP001589798">
    <property type="component" value="Unassembled WGS sequence"/>
</dbReference>
<sequence>MTLRALSRPGFLAFPASVALPACLVLAACGGPAPTPQETAEARPSAMSGALRSQTITLPDDTLTFAAAGGDAVLDQHCIACHSTTMVLYQPPLKREQWAATVKKMREAYGAPITPDQDAAVVDALLKLRPAA</sequence>
<dbReference type="PROSITE" id="PS51257">
    <property type="entry name" value="PROKAR_LIPOPROTEIN"/>
    <property type="match status" value="1"/>
</dbReference>
<dbReference type="SUPFAM" id="SSF46626">
    <property type="entry name" value="Cytochrome c"/>
    <property type="match status" value="1"/>
</dbReference>
<proteinExistence type="predicted"/>
<protein>
    <submittedName>
        <fullName evidence="2">Cytochrome C nitrite reductase</fullName>
    </submittedName>
</protein>
<dbReference type="EMBL" id="JBHLWK010000025">
    <property type="protein sequence ID" value="MFC0206306.1"/>
    <property type="molecule type" value="Genomic_DNA"/>
</dbReference>